<feature type="chain" id="PRO_5045960749" description="DUF6705 domain-containing protein" evidence="1">
    <location>
        <begin position="20"/>
        <end position="201"/>
    </location>
</feature>
<comment type="caution">
    <text evidence="3">The sequence shown here is derived from an EMBL/GenBank/DDBJ whole genome shotgun (WGS) entry which is preliminary data.</text>
</comment>
<dbReference type="InterPro" id="IPR046551">
    <property type="entry name" value="DUF6705"/>
</dbReference>
<sequence length="201" mass="23127">MKKILYILCFTIFSLSCKAQEVVNINQYGSLFNNAGKYYKDVNNVFDDFVGTWQWQNGSQTFKVTLWKETMDEQLNGNEPSFYMDEIRGHFQLLEMQNQNGALVEVELYNSHKKIGNTNKWWQHVISGDTHDGIEFSGLIRDVSIDYPNWQAGVGGHLKLTIIPNTPLQMQWEVSLPEGMYGIGQPTTFNIPTDITLTKLY</sequence>
<protein>
    <recommendedName>
        <fullName evidence="2">DUF6705 domain-containing protein</fullName>
    </recommendedName>
</protein>
<dbReference type="Proteomes" id="UP001182991">
    <property type="component" value="Unassembled WGS sequence"/>
</dbReference>
<dbReference type="Pfam" id="PF20448">
    <property type="entry name" value="DUF6705"/>
    <property type="match status" value="1"/>
</dbReference>
<gene>
    <name evidence="3" type="ORF">RLT85_10205</name>
</gene>
<evidence type="ECO:0000313" key="4">
    <source>
        <dbReference type="Proteomes" id="UP001182991"/>
    </source>
</evidence>
<dbReference type="EMBL" id="JAVRBG010000009">
    <property type="protein sequence ID" value="MDT0295008.1"/>
    <property type="molecule type" value="Genomic_DNA"/>
</dbReference>
<evidence type="ECO:0000256" key="1">
    <source>
        <dbReference type="SAM" id="SignalP"/>
    </source>
</evidence>
<feature type="signal peptide" evidence="1">
    <location>
        <begin position="1"/>
        <end position="19"/>
    </location>
</feature>
<dbReference type="RefSeq" id="WP_311401937.1">
    <property type="nucleotide sequence ID" value="NZ_JAVRBG010000009.1"/>
</dbReference>
<feature type="domain" description="DUF6705" evidence="2">
    <location>
        <begin position="1"/>
        <end position="199"/>
    </location>
</feature>
<evidence type="ECO:0000259" key="2">
    <source>
        <dbReference type="Pfam" id="PF20448"/>
    </source>
</evidence>
<organism evidence="3 4">
    <name type="scientific">Mesonia ostreae</name>
    <dbReference type="NCBI Taxonomy" id="861110"/>
    <lineage>
        <taxon>Bacteria</taxon>
        <taxon>Pseudomonadati</taxon>
        <taxon>Bacteroidota</taxon>
        <taxon>Flavobacteriia</taxon>
        <taxon>Flavobacteriales</taxon>
        <taxon>Flavobacteriaceae</taxon>
        <taxon>Mesonia</taxon>
    </lineage>
</organism>
<keyword evidence="1" id="KW-0732">Signal</keyword>
<keyword evidence="4" id="KW-1185">Reference proteome</keyword>
<accession>A0ABU2KJW3</accession>
<proteinExistence type="predicted"/>
<name>A0ABU2KJW3_9FLAO</name>
<dbReference type="PROSITE" id="PS51257">
    <property type="entry name" value="PROKAR_LIPOPROTEIN"/>
    <property type="match status" value="1"/>
</dbReference>
<reference evidence="4" key="1">
    <citation type="submission" date="2023-07" db="EMBL/GenBank/DDBJ databases">
        <title>Isolating and identifying novel microbial strains from the Mariana Trench.</title>
        <authorList>
            <person name="Fu H."/>
        </authorList>
    </citation>
    <scope>NUCLEOTIDE SEQUENCE [LARGE SCALE GENOMIC DNA]</scope>
    <source>
        <strain evidence="4">T-y2</strain>
    </source>
</reference>
<evidence type="ECO:0000313" key="3">
    <source>
        <dbReference type="EMBL" id="MDT0295008.1"/>
    </source>
</evidence>